<accession>R7QQU6</accession>
<dbReference type="STRING" id="2769.R7QQU6"/>
<evidence type="ECO:0000313" key="4">
    <source>
        <dbReference type="EMBL" id="CDF40123.1"/>
    </source>
</evidence>
<reference evidence="5" key="1">
    <citation type="journal article" date="2013" name="Proc. Natl. Acad. Sci. U.S.A.">
        <title>Genome structure and metabolic features in the red seaweed Chondrus crispus shed light on evolution of the Archaeplastida.</title>
        <authorList>
            <person name="Collen J."/>
            <person name="Porcel B."/>
            <person name="Carre W."/>
            <person name="Ball S.G."/>
            <person name="Chaparro C."/>
            <person name="Tonon T."/>
            <person name="Barbeyron T."/>
            <person name="Michel G."/>
            <person name="Noel B."/>
            <person name="Valentin K."/>
            <person name="Elias M."/>
            <person name="Artiguenave F."/>
            <person name="Arun A."/>
            <person name="Aury J.M."/>
            <person name="Barbosa-Neto J.F."/>
            <person name="Bothwell J.H."/>
            <person name="Bouget F.Y."/>
            <person name="Brillet L."/>
            <person name="Cabello-Hurtado F."/>
            <person name="Capella-Gutierrez S."/>
            <person name="Charrier B."/>
            <person name="Cladiere L."/>
            <person name="Cock J.M."/>
            <person name="Coelho S.M."/>
            <person name="Colleoni C."/>
            <person name="Czjzek M."/>
            <person name="Da Silva C."/>
            <person name="Delage L."/>
            <person name="Denoeud F."/>
            <person name="Deschamps P."/>
            <person name="Dittami S.M."/>
            <person name="Gabaldon T."/>
            <person name="Gachon C.M."/>
            <person name="Groisillier A."/>
            <person name="Herve C."/>
            <person name="Jabbari K."/>
            <person name="Katinka M."/>
            <person name="Kloareg B."/>
            <person name="Kowalczyk N."/>
            <person name="Labadie K."/>
            <person name="Leblanc C."/>
            <person name="Lopez P.J."/>
            <person name="McLachlan D.H."/>
            <person name="Meslet-Cladiere L."/>
            <person name="Moustafa A."/>
            <person name="Nehr Z."/>
            <person name="Nyvall Collen P."/>
            <person name="Panaud O."/>
            <person name="Partensky F."/>
            <person name="Poulain J."/>
            <person name="Rensing S.A."/>
            <person name="Rousvoal S."/>
            <person name="Samson G."/>
            <person name="Symeonidi A."/>
            <person name="Weissenbach J."/>
            <person name="Zambounis A."/>
            <person name="Wincker P."/>
            <person name="Boyen C."/>
        </authorList>
    </citation>
    <scope>NUCLEOTIDE SEQUENCE [LARGE SCALE GENOMIC DNA]</scope>
    <source>
        <strain evidence="5">cv. Stackhouse</strain>
    </source>
</reference>
<dbReference type="PROSITE" id="PS50011">
    <property type="entry name" value="PROTEIN_KINASE_DOM"/>
    <property type="match status" value="1"/>
</dbReference>
<sequence>MDGESVAIRLPLAGTEGALVDASERRLNESQQHIRCLKRLRGPHMVQLYGLSRTQGADKRTVVVTEVPSGGTLGANLSLVRRRKQRLTGATVLALSLQIVRATRFLHESDTSGGWALSGDAIGLALPLREDWAARQRIKLFEVGGTVCKAECGADVRREFPADYVGYMAPELLDEDRDTGVGKEETFRRLCMADMYSVGVLLWEMASGNRPFEGLRPAQVVAAVIGRGERPGFPPEGVAEEVQDLISRLWVKDPEARPTAVEACRLLETVPSAPPMF</sequence>
<keyword evidence="1" id="KW-0547">Nucleotide-binding</keyword>
<evidence type="ECO:0000256" key="1">
    <source>
        <dbReference type="ARBA" id="ARBA00022741"/>
    </source>
</evidence>
<dbReference type="RefSeq" id="XP_005710417.1">
    <property type="nucleotide sequence ID" value="XM_005710360.1"/>
</dbReference>
<dbReference type="PhylomeDB" id="R7QQU6"/>
<dbReference type="Gramene" id="CDF40123">
    <property type="protein sequence ID" value="CDF40123"/>
    <property type="gene ID" value="CHC_T00006994001"/>
</dbReference>
<dbReference type="Pfam" id="PF07714">
    <property type="entry name" value="PK_Tyr_Ser-Thr"/>
    <property type="match status" value="2"/>
</dbReference>
<name>R7QQU6_CHOCR</name>
<dbReference type="AlphaFoldDB" id="R7QQU6"/>
<dbReference type="InterPro" id="IPR011009">
    <property type="entry name" value="Kinase-like_dom_sf"/>
</dbReference>
<dbReference type="PANTHER" id="PTHR44329:SF298">
    <property type="entry name" value="MIXED LINEAGE KINASE DOMAIN-LIKE PROTEIN"/>
    <property type="match status" value="1"/>
</dbReference>
<dbReference type="InterPro" id="IPR051681">
    <property type="entry name" value="Ser/Thr_Kinases-Pseudokinases"/>
</dbReference>
<dbReference type="KEGG" id="ccp:CHC_T00006994001"/>
<dbReference type="InterPro" id="IPR000719">
    <property type="entry name" value="Prot_kinase_dom"/>
</dbReference>
<keyword evidence="5" id="KW-1185">Reference proteome</keyword>
<dbReference type="GeneID" id="17318137"/>
<dbReference type="GO" id="GO:0004674">
    <property type="term" value="F:protein serine/threonine kinase activity"/>
    <property type="evidence" value="ECO:0007669"/>
    <property type="project" value="TreeGrafter"/>
</dbReference>
<dbReference type="EMBL" id="HG002126">
    <property type="protein sequence ID" value="CDF40123.1"/>
    <property type="molecule type" value="Genomic_DNA"/>
</dbReference>
<dbReference type="SUPFAM" id="SSF56112">
    <property type="entry name" value="Protein kinase-like (PK-like)"/>
    <property type="match status" value="1"/>
</dbReference>
<proteinExistence type="predicted"/>
<keyword evidence="2" id="KW-0067">ATP-binding</keyword>
<gene>
    <name evidence="4" type="ORF">CHC_T00006994001</name>
</gene>
<dbReference type="OrthoDB" id="4062651at2759"/>
<feature type="domain" description="Protein kinase" evidence="3">
    <location>
        <begin position="1"/>
        <end position="277"/>
    </location>
</feature>
<evidence type="ECO:0000313" key="5">
    <source>
        <dbReference type="Proteomes" id="UP000012073"/>
    </source>
</evidence>
<dbReference type="Gene3D" id="1.10.510.10">
    <property type="entry name" value="Transferase(Phosphotransferase) domain 1"/>
    <property type="match status" value="2"/>
</dbReference>
<organism evidence="4 5">
    <name type="scientific">Chondrus crispus</name>
    <name type="common">Carrageen Irish moss</name>
    <name type="synonym">Polymorpha crispa</name>
    <dbReference type="NCBI Taxonomy" id="2769"/>
    <lineage>
        <taxon>Eukaryota</taxon>
        <taxon>Rhodophyta</taxon>
        <taxon>Florideophyceae</taxon>
        <taxon>Rhodymeniophycidae</taxon>
        <taxon>Gigartinales</taxon>
        <taxon>Gigartinaceae</taxon>
        <taxon>Chondrus</taxon>
    </lineage>
</organism>
<dbReference type="PANTHER" id="PTHR44329">
    <property type="entry name" value="SERINE/THREONINE-PROTEIN KINASE TNNI3K-RELATED"/>
    <property type="match status" value="1"/>
</dbReference>
<dbReference type="InterPro" id="IPR001245">
    <property type="entry name" value="Ser-Thr/Tyr_kinase_cat_dom"/>
</dbReference>
<evidence type="ECO:0000259" key="3">
    <source>
        <dbReference type="PROSITE" id="PS50011"/>
    </source>
</evidence>
<dbReference type="GO" id="GO:0005524">
    <property type="term" value="F:ATP binding"/>
    <property type="evidence" value="ECO:0007669"/>
    <property type="project" value="UniProtKB-KW"/>
</dbReference>
<protein>
    <recommendedName>
        <fullName evidence="3">Protein kinase domain-containing protein</fullName>
    </recommendedName>
</protein>
<evidence type="ECO:0000256" key="2">
    <source>
        <dbReference type="ARBA" id="ARBA00022840"/>
    </source>
</evidence>
<dbReference type="PIRSF" id="PIRSF000654">
    <property type="entry name" value="Integrin-linked_kinase"/>
    <property type="match status" value="1"/>
</dbReference>
<dbReference type="Proteomes" id="UP000012073">
    <property type="component" value="Unassembled WGS sequence"/>
</dbReference>